<dbReference type="GO" id="GO:0008097">
    <property type="term" value="F:5S rRNA binding"/>
    <property type="evidence" value="ECO:0007669"/>
    <property type="project" value="TreeGrafter"/>
</dbReference>
<dbReference type="AlphaFoldDB" id="A0A2G0CHF7"/>
<dbReference type="Gene3D" id="3.30.420.100">
    <property type="match status" value="1"/>
</dbReference>
<dbReference type="CDD" id="cd00432">
    <property type="entry name" value="Ribosomal_L18_L5e"/>
    <property type="match status" value="1"/>
</dbReference>
<evidence type="ECO:0000313" key="10">
    <source>
        <dbReference type="Proteomes" id="UP000226437"/>
    </source>
</evidence>
<evidence type="ECO:0000256" key="7">
    <source>
        <dbReference type="HAMAP-Rule" id="MF_01337"/>
    </source>
</evidence>
<evidence type="ECO:0000256" key="3">
    <source>
        <dbReference type="ARBA" id="ARBA00022884"/>
    </source>
</evidence>
<evidence type="ECO:0000256" key="4">
    <source>
        <dbReference type="ARBA" id="ARBA00022980"/>
    </source>
</evidence>
<dbReference type="OrthoDB" id="9810939at2"/>
<dbReference type="RefSeq" id="WP_099106016.1">
    <property type="nucleotide sequence ID" value="NZ_JAATJF010000002.1"/>
</dbReference>
<protein>
    <recommendedName>
        <fullName evidence="6 7">Large ribosomal subunit protein uL18</fullName>
    </recommendedName>
</protein>
<evidence type="ECO:0000256" key="2">
    <source>
        <dbReference type="ARBA" id="ARBA00022730"/>
    </source>
</evidence>
<dbReference type="GO" id="GO:0006412">
    <property type="term" value="P:translation"/>
    <property type="evidence" value="ECO:0007669"/>
    <property type="project" value="UniProtKB-UniRule"/>
</dbReference>
<keyword evidence="3 7" id="KW-0694">RNA-binding</keyword>
<comment type="caution">
    <text evidence="9">The sequence shown here is derived from an EMBL/GenBank/DDBJ whole genome shotgun (WGS) entry which is preliminary data.</text>
</comment>
<evidence type="ECO:0000256" key="8">
    <source>
        <dbReference type="SAM" id="MobiDB-lite"/>
    </source>
</evidence>
<dbReference type="GO" id="GO:0003735">
    <property type="term" value="F:structural constituent of ribosome"/>
    <property type="evidence" value="ECO:0007669"/>
    <property type="project" value="InterPro"/>
</dbReference>
<dbReference type="InterPro" id="IPR057268">
    <property type="entry name" value="Ribosomal_L18"/>
</dbReference>
<comment type="subunit">
    <text evidence="7">Part of the 50S ribosomal subunit; part of the 5S rRNA/L5/L18/L25 subcomplex. Contacts the 5S and 23S rRNAs.</text>
</comment>
<sequence>MQLTKLKRRKRIHSRVRKKIQGTAEKPRLNVFRSNRYIYAQLINDENGTTLASASSFEAAVANEGNKSDQAREVGKLIAERAKAAGIDKALFDRGGYLYHGRVKSLAEGAREGGLNL</sequence>
<dbReference type="Proteomes" id="UP000226437">
    <property type="component" value="Unassembled WGS sequence"/>
</dbReference>
<proteinExistence type="inferred from homology"/>
<dbReference type="InterPro" id="IPR004389">
    <property type="entry name" value="Ribosomal_uL18_bac-type"/>
</dbReference>
<keyword evidence="10" id="KW-1185">Reference proteome</keyword>
<keyword evidence="4 7" id="KW-0689">Ribosomal protein</keyword>
<organism evidence="9 10">
    <name type="scientific">Neolewinella marina</name>
    <dbReference type="NCBI Taxonomy" id="438751"/>
    <lineage>
        <taxon>Bacteria</taxon>
        <taxon>Pseudomonadati</taxon>
        <taxon>Bacteroidota</taxon>
        <taxon>Saprospiria</taxon>
        <taxon>Saprospirales</taxon>
        <taxon>Lewinellaceae</taxon>
        <taxon>Neolewinella</taxon>
    </lineage>
</organism>
<name>A0A2G0CHF7_9BACT</name>
<dbReference type="HAMAP" id="MF_01337_B">
    <property type="entry name" value="Ribosomal_uL18_B"/>
    <property type="match status" value="1"/>
</dbReference>
<comment type="function">
    <text evidence="7">This is one of the proteins that bind and probably mediate the attachment of the 5S RNA into the large ribosomal subunit, where it forms part of the central protuberance.</text>
</comment>
<dbReference type="InterPro" id="IPR005484">
    <property type="entry name" value="Ribosomal_uL18_bac/plant/anim"/>
</dbReference>
<keyword evidence="2 7" id="KW-0699">rRNA-binding</keyword>
<gene>
    <name evidence="7" type="primary">rplR</name>
    <name evidence="9" type="ORF">CGL56_08090</name>
</gene>
<comment type="similarity">
    <text evidence="1 7">Belongs to the universal ribosomal protein uL18 family.</text>
</comment>
<dbReference type="PANTHER" id="PTHR12899">
    <property type="entry name" value="39S RIBOSOMAL PROTEIN L18, MITOCHONDRIAL"/>
    <property type="match status" value="1"/>
</dbReference>
<evidence type="ECO:0000256" key="5">
    <source>
        <dbReference type="ARBA" id="ARBA00023274"/>
    </source>
</evidence>
<reference evidence="9 10" key="1">
    <citation type="submission" date="2017-10" db="EMBL/GenBank/DDBJ databases">
        <title>The draft genome sequence of Lewinella marina KCTC 32374.</title>
        <authorList>
            <person name="Wang K."/>
        </authorList>
    </citation>
    <scope>NUCLEOTIDE SEQUENCE [LARGE SCALE GENOMIC DNA]</scope>
    <source>
        <strain evidence="9 10">MKG-38</strain>
    </source>
</reference>
<accession>A0A2G0CHF7</accession>
<keyword evidence="5 7" id="KW-0687">Ribonucleoprotein</keyword>
<dbReference type="GO" id="GO:0022625">
    <property type="term" value="C:cytosolic large ribosomal subunit"/>
    <property type="evidence" value="ECO:0007669"/>
    <property type="project" value="TreeGrafter"/>
</dbReference>
<evidence type="ECO:0000256" key="6">
    <source>
        <dbReference type="ARBA" id="ARBA00035197"/>
    </source>
</evidence>
<dbReference type="NCBIfam" id="TIGR00060">
    <property type="entry name" value="L18_bact"/>
    <property type="match status" value="1"/>
</dbReference>
<evidence type="ECO:0000313" key="9">
    <source>
        <dbReference type="EMBL" id="PHK99401.1"/>
    </source>
</evidence>
<dbReference type="SUPFAM" id="SSF53137">
    <property type="entry name" value="Translational machinery components"/>
    <property type="match status" value="1"/>
</dbReference>
<evidence type="ECO:0000256" key="1">
    <source>
        <dbReference type="ARBA" id="ARBA00007116"/>
    </source>
</evidence>
<dbReference type="Pfam" id="PF00861">
    <property type="entry name" value="Ribosomal_L18p"/>
    <property type="match status" value="1"/>
</dbReference>
<dbReference type="PANTHER" id="PTHR12899:SF3">
    <property type="entry name" value="LARGE RIBOSOMAL SUBUNIT PROTEIN UL18M"/>
    <property type="match status" value="1"/>
</dbReference>
<dbReference type="EMBL" id="PDLO01000002">
    <property type="protein sequence ID" value="PHK99401.1"/>
    <property type="molecule type" value="Genomic_DNA"/>
</dbReference>
<dbReference type="FunFam" id="3.30.420.100:FF:000001">
    <property type="entry name" value="50S ribosomal protein L18"/>
    <property type="match status" value="1"/>
</dbReference>
<feature type="region of interest" description="Disordered" evidence="8">
    <location>
        <begin position="1"/>
        <end position="20"/>
    </location>
</feature>